<feature type="region of interest" description="Disordered" evidence="12">
    <location>
        <begin position="159"/>
        <end position="188"/>
    </location>
</feature>
<evidence type="ECO:0000256" key="2">
    <source>
        <dbReference type="ARBA" id="ARBA00022723"/>
    </source>
</evidence>
<reference evidence="14" key="2">
    <citation type="submission" date="2025-08" db="UniProtKB">
        <authorList>
            <consortium name="Ensembl"/>
        </authorList>
    </citation>
    <scope>IDENTIFICATION</scope>
</reference>
<evidence type="ECO:0000256" key="4">
    <source>
        <dbReference type="ARBA" id="ARBA00022771"/>
    </source>
</evidence>
<feature type="domain" description="C2H2-type" evidence="13">
    <location>
        <begin position="845"/>
        <end position="872"/>
    </location>
</feature>
<dbReference type="Proteomes" id="UP000018468">
    <property type="component" value="Linkage group LG4"/>
</dbReference>
<dbReference type="PANTHER" id="PTHR24391:SF28">
    <property type="entry name" value="ZINC FINGER E-BOX-BINDING HOMEOBOX 2"/>
    <property type="match status" value="1"/>
</dbReference>
<dbReference type="PROSITE" id="PS50157">
    <property type="entry name" value="ZINC_FINGER_C2H2_2"/>
    <property type="match status" value="6"/>
</dbReference>
<comment type="subcellular location">
    <subcellularLocation>
        <location evidence="1">Nucleus</location>
    </subcellularLocation>
</comment>
<dbReference type="STRING" id="7918.ENSLOCP00000007149"/>
<keyword evidence="4 11" id="KW-0863">Zinc-finger</keyword>
<dbReference type="GO" id="GO:0007417">
    <property type="term" value="P:central nervous system development"/>
    <property type="evidence" value="ECO:0000318"/>
    <property type="project" value="GO_Central"/>
</dbReference>
<keyword evidence="9" id="KW-0804">Transcription</keyword>
<evidence type="ECO:0000256" key="12">
    <source>
        <dbReference type="SAM" id="MobiDB-lite"/>
    </source>
</evidence>
<evidence type="ECO:0000256" key="5">
    <source>
        <dbReference type="ARBA" id="ARBA00022833"/>
    </source>
</evidence>
<keyword evidence="15" id="KW-1185">Reference proteome</keyword>
<feature type="compositionally biased region" description="Low complexity" evidence="12">
    <location>
        <begin position="481"/>
        <end position="490"/>
    </location>
</feature>
<feature type="domain" description="C2H2-type" evidence="13">
    <location>
        <begin position="267"/>
        <end position="294"/>
    </location>
</feature>
<feature type="compositionally biased region" description="Low complexity" evidence="12">
    <location>
        <begin position="604"/>
        <end position="613"/>
    </location>
</feature>
<evidence type="ECO:0000256" key="1">
    <source>
        <dbReference type="ARBA" id="ARBA00004123"/>
    </source>
</evidence>
<dbReference type="InParanoid" id="W5MFJ0"/>
<dbReference type="eggNOG" id="KOG3623">
    <property type="taxonomic scope" value="Eukaryota"/>
</dbReference>
<feature type="region of interest" description="Disordered" evidence="12">
    <location>
        <begin position="524"/>
        <end position="560"/>
    </location>
</feature>
<evidence type="ECO:0000313" key="15">
    <source>
        <dbReference type="Proteomes" id="UP000018468"/>
    </source>
</evidence>
<feature type="domain" description="C2H2-type" evidence="13">
    <location>
        <begin position="817"/>
        <end position="844"/>
    </location>
</feature>
<dbReference type="InterPro" id="IPR051574">
    <property type="entry name" value="ZnF_E-box_Homeobox"/>
</dbReference>
<feature type="region of interest" description="Disordered" evidence="12">
    <location>
        <begin position="1"/>
        <end position="99"/>
    </location>
</feature>
<feature type="compositionally biased region" description="Basic and acidic residues" evidence="12">
    <location>
        <begin position="524"/>
        <end position="534"/>
    </location>
</feature>
<dbReference type="SMART" id="SM00355">
    <property type="entry name" value="ZnF_C2H2"/>
    <property type="match status" value="8"/>
</dbReference>
<feature type="compositionally biased region" description="Basic and acidic residues" evidence="12">
    <location>
        <begin position="666"/>
        <end position="689"/>
    </location>
</feature>
<dbReference type="GO" id="GO:0008270">
    <property type="term" value="F:zinc ion binding"/>
    <property type="evidence" value="ECO:0007669"/>
    <property type="project" value="UniProtKB-KW"/>
</dbReference>
<feature type="domain" description="C2H2-type" evidence="13">
    <location>
        <begin position="873"/>
        <end position="901"/>
    </location>
</feature>
<dbReference type="Pfam" id="PF05605">
    <property type="entry name" value="zf-Di19"/>
    <property type="match status" value="1"/>
</dbReference>
<dbReference type="AlphaFoldDB" id="W5MFJ0"/>
<evidence type="ECO:0000313" key="14">
    <source>
        <dbReference type="Ensembl" id="ENSLOCP00000007149.1"/>
    </source>
</evidence>
<dbReference type="GeneTree" id="ENSGT00950000183208"/>
<evidence type="ECO:0000256" key="11">
    <source>
        <dbReference type="PROSITE-ProRule" id="PRU00042"/>
    </source>
</evidence>
<reference evidence="15" key="1">
    <citation type="submission" date="2011-12" db="EMBL/GenBank/DDBJ databases">
        <title>The Draft Genome of Lepisosteus oculatus.</title>
        <authorList>
            <consortium name="The Broad Institute Genome Assembly &amp; Analysis Group"/>
            <consortium name="Computational R&amp;D Group"/>
            <consortium name="and Sequencing Platform"/>
            <person name="Di Palma F."/>
            <person name="Alfoldi J."/>
            <person name="Johnson J."/>
            <person name="Berlin A."/>
            <person name="Gnerre S."/>
            <person name="Jaffe D."/>
            <person name="MacCallum I."/>
            <person name="Young S."/>
            <person name="Walker B.J."/>
            <person name="Lander E.S."/>
            <person name="Lindblad-Toh K."/>
        </authorList>
    </citation>
    <scope>NUCLEOTIDE SEQUENCE [LARGE SCALE GENOMIC DNA]</scope>
</reference>
<evidence type="ECO:0000256" key="10">
    <source>
        <dbReference type="ARBA" id="ARBA00023242"/>
    </source>
</evidence>
<evidence type="ECO:0000256" key="7">
    <source>
        <dbReference type="ARBA" id="ARBA00023125"/>
    </source>
</evidence>
<dbReference type="GO" id="GO:0005634">
    <property type="term" value="C:nucleus"/>
    <property type="evidence" value="ECO:0007669"/>
    <property type="project" value="UniProtKB-SubCell"/>
</dbReference>
<evidence type="ECO:0000256" key="3">
    <source>
        <dbReference type="ARBA" id="ARBA00022737"/>
    </source>
</evidence>
<feature type="region of interest" description="Disordered" evidence="12">
    <location>
        <begin position="439"/>
        <end position="490"/>
    </location>
</feature>
<dbReference type="InterPro" id="IPR008598">
    <property type="entry name" value="Di19_Zn-bd"/>
</dbReference>
<evidence type="ECO:0000259" key="13">
    <source>
        <dbReference type="PROSITE" id="PS50157"/>
    </source>
</evidence>
<keyword evidence="5" id="KW-0862">Zinc</keyword>
<sequence>MKKKDKRGRRREAEREIGVVDFEKLTALGSEGEDEETHSGMEGPDSHEKSSLTASDGTEAPSPALCARGRSLSPEPWAGSSAEEERAIPQALYGKEAQRERVVEEVKLVCRHSTMNNGEPPITDEEMERYDFLKRLREAPNPASPPDRLSQNGTAVIYPAAPDEDLPPRSWSPGAHGSPEVQEAVPGSPDGTRGFLACPFCQRTYRRDASLREHVKFCHERDSGDLACPLCGYSTTYRPQMERHMLMHNQAQSKHPSFEQATENRKFKCTQCGKAFKYKHHLKEHIRIHSGEKPYECANCKKRFSHSGSYSSHLSSKKCLSGGNMNGQSYGGQNVNSSPSSPTMNLLPAAGAKDTMKGLGSLYVFRPQERSLEKPHMEDLISQDSLVFARSRDMGSDTVEFPHHAFFKGTALMPYLHPHSKFEHLLQKMLQRSANSELGENFSMGGEDRGVQPGRDPSQDGNDTQESYKPWMERDKVSCQSSESEGSVSNGVTCRWCSQLFPSAAVLFQHERYLCKMNREAMEVPEGPRGKDDSPLNFSRHSPGHEGVALGPATNGYSEDRTALPRLRPLHHQHPAAMLSPTLTCPSTLSPHAFWPPHLKEGGSPANPSSPSAMEVATPPYQERGRVPPGAGSALRSPPSKKAVLSCRTPTSGGLQSEPLDLSLPKSREEPSEERNRNGRSPAIEKKEMASPPRKTPPPHHEAMYSRSSGFGHSVYSPFPLFNSILTPSLRNAGQDGLPPIPLNPAAAKTGFLSPMTYMFESDPESFLKRIQQERQAMIGEAMTRGCLDYLSFTDDGTEGDYGPGRKRLKKTEEGLYACDICDKTFQKSSSLLRHKYEHTGRRPHQCKICKKAFKHKHHLIEHSRLHSGEKPYQCDKCGKRFSHSGSYSQHMNHRYAYCRRDMDPDAMGEELQPGA</sequence>
<dbReference type="Pfam" id="PF00096">
    <property type="entry name" value="zf-C2H2"/>
    <property type="match status" value="3"/>
</dbReference>
<reference evidence="14" key="3">
    <citation type="submission" date="2025-09" db="UniProtKB">
        <authorList>
            <consortium name="Ensembl"/>
        </authorList>
    </citation>
    <scope>IDENTIFICATION</scope>
</reference>
<organism evidence="14 15">
    <name type="scientific">Lepisosteus oculatus</name>
    <name type="common">Spotted gar</name>
    <dbReference type="NCBI Taxonomy" id="7918"/>
    <lineage>
        <taxon>Eukaryota</taxon>
        <taxon>Metazoa</taxon>
        <taxon>Chordata</taxon>
        <taxon>Craniata</taxon>
        <taxon>Vertebrata</taxon>
        <taxon>Euteleostomi</taxon>
        <taxon>Actinopterygii</taxon>
        <taxon>Neopterygii</taxon>
        <taxon>Holostei</taxon>
        <taxon>Semionotiformes</taxon>
        <taxon>Lepisosteidae</taxon>
        <taxon>Lepisosteus</taxon>
    </lineage>
</organism>
<dbReference type="PROSITE" id="PS00028">
    <property type="entry name" value="ZINC_FINGER_C2H2_1"/>
    <property type="match status" value="4"/>
</dbReference>
<dbReference type="Pfam" id="PF12874">
    <property type="entry name" value="zf-met"/>
    <property type="match status" value="1"/>
</dbReference>
<dbReference type="Gene3D" id="3.30.160.60">
    <property type="entry name" value="Classic Zinc Finger"/>
    <property type="match status" value="6"/>
</dbReference>
<keyword evidence="8" id="KW-0371">Homeobox</keyword>
<feature type="domain" description="C2H2-type" evidence="13">
    <location>
        <begin position="226"/>
        <end position="253"/>
    </location>
</feature>
<keyword evidence="10" id="KW-0539">Nucleus</keyword>
<accession>W5MFJ0</accession>
<dbReference type="OMA" id="VTCRWCS"/>
<evidence type="ECO:0000256" key="6">
    <source>
        <dbReference type="ARBA" id="ARBA00023015"/>
    </source>
</evidence>
<dbReference type="InterPro" id="IPR013087">
    <property type="entry name" value="Znf_C2H2_type"/>
</dbReference>
<feature type="region of interest" description="Disordered" evidence="12">
    <location>
        <begin position="594"/>
        <end position="706"/>
    </location>
</feature>
<dbReference type="GO" id="GO:0000978">
    <property type="term" value="F:RNA polymerase II cis-regulatory region sequence-specific DNA binding"/>
    <property type="evidence" value="ECO:0000318"/>
    <property type="project" value="GO_Central"/>
</dbReference>
<evidence type="ECO:0000256" key="9">
    <source>
        <dbReference type="ARBA" id="ARBA00023163"/>
    </source>
</evidence>
<dbReference type="InterPro" id="IPR036236">
    <property type="entry name" value="Znf_C2H2_sf"/>
</dbReference>
<feature type="compositionally biased region" description="Basic and acidic residues" evidence="12">
    <location>
        <begin position="11"/>
        <end position="24"/>
    </location>
</feature>
<keyword evidence="7" id="KW-0238">DNA-binding</keyword>
<protein>
    <submittedName>
        <fullName evidence="14">Zinc finger E-box-binding homeobox 2-like</fullName>
    </submittedName>
</protein>
<keyword evidence="3" id="KW-0677">Repeat</keyword>
<feature type="compositionally biased region" description="Basic residues" evidence="12">
    <location>
        <begin position="1"/>
        <end position="10"/>
    </location>
</feature>
<dbReference type="SUPFAM" id="SSF57667">
    <property type="entry name" value="beta-beta-alpha zinc fingers"/>
    <property type="match status" value="3"/>
</dbReference>
<name>W5MFJ0_LEPOC</name>
<keyword evidence="6" id="KW-0805">Transcription regulation</keyword>
<feature type="domain" description="C2H2-type" evidence="13">
    <location>
        <begin position="196"/>
        <end position="224"/>
    </location>
</feature>
<dbReference type="HOGENOM" id="CLU_005890_0_1_1"/>
<dbReference type="Ensembl" id="ENSLOCT00000007157.1">
    <property type="protein sequence ID" value="ENSLOCP00000007149.1"/>
    <property type="gene ID" value="ENSLOCG00000005919.1"/>
</dbReference>
<dbReference type="Bgee" id="ENSLOCG00000005919">
    <property type="expression patterns" value="Expressed in zone of skin and 9 other cell types or tissues"/>
</dbReference>
<dbReference type="GO" id="GO:0000122">
    <property type="term" value="P:negative regulation of transcription by RNA polymerase II"/>
    <property type="evidence" value="ECO:0007669"/>
    <property type="project" value="UniProtKB-ARBA"/>
</dbReference>
<proteinExistence type="predicted"/>
<dbReference type="GO" id="GO:0006357">
    <property type="term" value="P:regulation of transcription by RNA polymerase II"/>
    <property type="evidence" value="ECO:0000318"/>
    <property type="project" value="GO_Central"/>
</dbReference>
<dbReference type="PANTHER" id="PTHR24391">
    <property type="entry name" value="HISTONE H4 TRANSCRIPTION FACTOR-RELATED"/>
    <property type="match status" value="1"/>
</dbReference>
<dbReference type="GO" id="GO:0000981">
    <property type="term" value="F:DNA-binding transcription factor activity, RNA polymerase II-specific"/>
    <property type="evidence" value="ECO:0000318"/>
    <property type="project" value="GO_Central"/>
</dbReference>
<dbReference type="EMBL" id="AHAT01018793">
    <property type="status" value="NOT_ANNOTATED_CDS"/>
    <property type="molecule type" value="Genomic_DNA"/>
</dbReference>
<keyword evidence="2" id="KW-0479">Metal-binding</keyword>
<evidence type="ECO:0000256" key="8">
    <source>
        <dbReference type="ARBA" id="ARBA00023155"/>
    </source>
</evidence>